<dbReference type="PANTHER" id="PTHR11955">
    <property type="entry name" value="FATTY ACID BINDING PROTEIN"/>
    <property type="match status" value="1"/>
</dbReference>
<dbReference type="InterPro" id="IPR012674">
    <property type="entry name" value="Calycin"/>
</dbReference>
<reference evidence="4 5" key="1">
    <citation type="submission" date="2019-01" db="EMBL/GenBank/DDBJ databases">
        <title>A draft genome assembly of the solar-powered sea slug Elysia chlorotica.</title>
        <authorList>
            <person name="Cai H."/>
            <person name="Li Q."/>
            <person name="Fang X."/>
            <person name="Li J."/>
            <person name="Curtis N.E."/>
            <person name="Altenburger A."/>
            <person name="Shibata T."/>
            <person name="Feng M."/>
            <person name="Maeda T."/>
            <person name="Schwartz J.A."/>
            <person name="Shigenobu S."/>
            <person name="Lundholm N."/>
            <person name="Nishiyama T."/>
            <person name="Yang H."/>
            <person name="Hasebe M."/>
            <person name="Li S."/>
            <person name="Pierce S.K."/>
            <person name="Wang J."/>
        </authorList>
    </citation>
    <scope>NUCLEOTIDE SEQUENCE [LARGE SCALE GENOMIC DNA]</scope>
    <source>
        <strain evidence="4">EC2010</strain>
        <tissue evidence="4">Whole organism of an adult</tissue>
    </source>
</reference>
<dbReference type="OrthoDB" id="6095636at2759"/>
<dbReference type="InterPro" id="IPR000566">
    <property type="entry name" value="Lipocln_cytosolic_FA-bd_dom"/>
</dbReference>
<dbReference type="AlphaFoldDB" id="A0A433U0N0"/>
<proteinExistence type="inferred from homology"/>
<dbReference type="Proteomes" id="UP000271974">
    <property type="component" value="Unassembled WGS sequence"/>
</dbReference>
<name>A0A433U0N0_ELYCH</name>
<protein>
    <recommendedName>
        <fullName evidence="3">Lipocalin/cytosolic fatty-acid binding domain-containing protein</fullName>
    </recommendedName>
</protein>
<organism evidence="4 5">
    <name type="scientific">Elysia chlorotica</name>
    <name type="common">Eastern emerald elysia</name>
    <name type="synonym">Sea slug</name>
    <dbReference type="NCBI Taxonomy" id="188477"/>
    <lineage>
        <taxon>Eukaryota</taxon>
        <taxon>Metazoa</taxon>
        <taxon>Spiralia</taxon>
        <taxon>Lophotrochozoa</taxon>
        <taxon>Mollusca</taxon>
        <taxon>Gastropoda</taxon>
        <taxon>Heterobranchia</taxon>
        <taxon>Euthyneura</taxon>
        <taxon>Panpulmonata</taxon>
        <taxon>Sacoglossa</taxon>
        <taxon>Placobranchoidea</taxon>
        <taxon>Plakobranchidae</taxon>
        <taxon>Elysia</taxon>
    </lineage>
</organism>
<accession>A0A433U0N0</accession>
<feature type="domain" description="Lipocalin/cytosolic fatty-acid binding" evidence="3">
    <location>
        <begin position="18"/>
        <end position="124"/>
    </location>
</feature>
<evidence type="ECO:0000313" key="5">
    <source>
        <dbReference type="Proteomes" id="UP000271974"/>
    </source>
</evidence>
<dbReference type="SUPFAM" id="SSF50814">
    <property type="entry name" value="Lipocalins"/>
    <property type="match status" value="1"/>
</dbReference>
<gene>
    <name evidence="4" type="ORF">EGW08_004894</name>
</gene>
<evidence type="ECO:0000256" key="1">
    <source>
        <dbReference type="ARBA" id="ARBA00008390"/>
    </source>
</evidence>
<dbReference type="GO" id="GO:0008289">
    <property type="term" value="F:lipid binding"/>
    <property type="evidence" value="ECO:0007669"/>
    <property type="project" value="UniProtKB-KW"/>
</dbReference>
<keyword evidence="2" id="KW-0446">Lipid-binding</keyword>
<dbReference type="CDD" id="cd00742">
    <property type="entry name" value="FABP"/>
    <property type="match status" value="1"/>
</dbReference>
<dbReference type="Gene3D" id="2.40.128.20">
    <property type="match status" value="1"/>
</dbReference>
<evidence type="ECO:0000313" key="4">
    <source>
        <dbReference type="EMBL" id="RUS87352.1"/>
    </source>
</evidence>
<dbReference type="Pfam" id="PF00061">
    <property type="entry name" value="Lipocalin"/>
    <property type="match status" value="1"/>
</dbReference>
<dbReference type="EMBL" id="RQTK01000113">
    <property type="protein sequence ID" value="RUS87352.1"/>
    <property type="molecule type" value="Genomic_DNA"/>
</dbReference>
<keyword evidence="5" id="KW-1185">Reference proteome</keyword>
<comment type="caution">
    <text evidence="4">The sequence shown here is derived from an EMBL/GenBank/DDBJ whole genome shotgun (WGS) entry which is preliminary data.</text>
</comment>
<dbReference type="InterPro" id="IPR031259">
    <property type="entry name" value="ILBP"/>
</dbReference>
<evidence type="ECO:0000259" key="3">
    <source>
        <dbReference type="Pfam" id="PF00061"/>
    </source>
</evidence>
<sequence length="135" mass="14928">MDAGFGKWKVDMDRSQGVEEYALASGTPKEYCTKEVISKSVVTISMDGDEFVSKTEVPGMPAREIRFKIGVPFEYEAADGRKFKITTTYEDGKIVETVVTDKGEEAVTVREFIGDEIKATTTSMGKTSVQYMVKA</sequence>
<evidence type="ECO:0000256" key="2">
    <source>
        <dbReference type="ARBA" id="ARBA00023121"/>
    </source>
</evidence>
<comment type="similarity">
    <text evidence="1">Belongs to the calycin superfamily. Fatty-acid binding protein (FABP) family.</text>
</comment>